<feature type="domain" description="DUF4394" evidence="1">
    <location>
        <begin position="65"/>
        <end position="284"/>
    </location>
</feature>
<name>A0A2T8HID0_9SPHI</name>
<reference evidence="2 3" key="1">
    <citation type="submission" date="2018-04" db="EMBL/GenBank/DDBJ databases">
        <title>Sphingobacterium cortibacter sp. nov.</title>
        <authorList>
            <person name="Li Y."/>
        </authorList>
    </citation>
    <scope>NUCLEOTIDE SEQUENCE [LARGE SCALE GENOMIC DNA]</scope>
    <source>
        <strain evidence="2 3">2c-3</strain>
    </source>
</reference>
<accession>A0A2T8HID0</accession>
<organism evidence="2 3">
    <name type="scientific">Sphingobacterium corticibacter</name>
    <dbReference type="NCBI Taxonomy" id="2171749"/>
    <lineage>
        <taxon>Bacteria</taxon>
        <taxon>Pseudomonadati</taxon>
        <taxon>Bacteroidota</taxon>
        <taxon>Sphingobacteriia</taxon>
        <taxon>Sphingobacteriales</taxon>
        <taxon>Sphingobacteriaceae</taxon>
        <taxon>Sphingobacterium</taxon>
    </lineage>
</organism>
<dbReference type="SUPFAM" id="SSF75011">
    <property type="entry name" value="3-carboxy-cis,cis-mucoante lactonizing enzyme"/>
    <property type="match status" value="1"/>
</dbReference>
<dbReference type="Pfam" id="PF14339">
    <property type="entry name" value="DUF4394"/>
    <property type="match status" value="1"/>
</dbReference>
<dbReference type="InterPro" id="IPR025507">
    <property type="entry name" value="DUF4394"/>
</dbReference>
<evidence type="ECO:0000313" key="2">
    <source>
        <dbReference type="EMBL" id="PVH25165.1"/>
    </source>
</evidence>
<evidence type="ECO:0000259" key="1">
    <source>
        <dbReference type="Pfam" id="PF14339"/>
    </source>
</evidence>
<dbReference type="AlphaFoldDB" id="A0A2T8HID0"/>
<evidence type="ECO:0000313" key="3">
    <source>
        <dbReference type="Proteomes" id="UP000245627"/>
    </source>
</evidence>
<dbReference type="EMBL" id="QDKG01000003">
    <property type="protein sequence ID" value="PVH25165.1"/>
    <property type="molecule type" value="Genomic_DNA"/>
</dbReference>
<gene>
    <name evidence="2" type="ORF">DC487_09560</name>
</gene>
<keyword evidence="3" id="KW-1185">Reference proteome</keyword>
<protein>
    <recommendedName>
        <fullName evidence="1">DUF4394 domain-containing protein</fullName>
    </recommendedName>
</protein>
<proteinExistence type="predicted"/>
<comment type="caution">
    <text evidence="2">The sequence shown here is derived from an EMBL/GenBank/DDBJ whole genome shotgun (WGS) entry which is preliminary data.</text>
</comment>
<dbReference type="Proteomes" id="UP000245627">
    <property type="component" value="Unassembled WGS sequence"/>
</dbReference>
<dbReference type="OrthoDB" id="531718at2"/>
<sequence>MTPIEKHTNTINNKTTMKKRTTLSMALASLAGAVITTSCSDDNSVDNDIMGPNVEFYAIDGDNHLIRYNAQNVRNSVQEWTITGTESNEKILGIDFRPVGGELYAVGSSNRIYTINKETGAATAVGLVPFTPGVDATEVGFDFNPTVDRIRLVTANGQNLRLHPETGVVAFVDGELNGVANAKVTAAAYTNNTSDATTTDLYVIDVTTNRLYKQSPPNDGVLELVGDLGMNITAAGGFDISADGQHIMASLEVDGRHSLYSINLETGKATRASSNFSKPIMGLAFPTM</sequence>